<organism evidence="2 3">
    <name type="scientific">Cognaticolwellia beringensis</name>
    <dbReference type="NCBI Taxonomy" id="1967665"/>
    <lineage>
        <taxon>Bacteria</taxon>
        <taxon>Pseudomonadati</taxon>
        <taxon>Pseudomonadota</taxon>
        <taxon>Gammaproteobacteria</taxon>
        <taxon>Alteromonadales</taxon>
        <taxon>Colwelliaceae</taxon>
        <taxon>Cognaticolwellia</taxon>
    </lineage>
</organism>
<dbReference type="SUPFAM" id="SSF141868">
    <property type="entry name" value="EAL domain-like"/>
    <property type="match status" value="1"/>
</dbReference>
<gene>
    <name evidence="2" type="ORF">B5D82_08930</name>
</gene>
<feature type="domain" description="EAL" evidence="1">
    <location>
        <begin position="166"/>
        <end position="408"/>
    </location>
</feature>
<accession>A0A222G7U5</accession>
<dbReference type="PANTHER" id="PTHR33121:SF70">
    <property type="entry name" value="SIGNALING PROTEIN YKOW"/>
    <property type="match status" value="1"/>
</dbReference>
<dbReference type="OrthoDB" id="8553030at2"/>
<dbReference type="PANTHER" id="PTHR33121">
    <property type="entry name" value="CYCLIC DI-GMP PHOSPHODIESTERASE PDEF"/>
    <property type="match status" value="1"/>
</dbReference>
<dbReference type="InterPro" id="IPR035919">
    <property type="entry name" value="EAL_sf"/>
</dbReference>
<evidence type="ECO:0000313" key="3">
    <source>
        <dbReference type="Proteomes" id="UP000202259"/>
    </source>
</evidence>
<dbReference type="Pfam" id="PF00563">
    <property type="entry name" value="EAL"/>
    <property type="match status" value="1"/>
</dbReference>
<dbReference type="RefSeq" id="WP_081150923.1">
    <property type="nucleotide sequence ID" value="NZ_CP020465.1"/>
</dbReference>
<dbReference type="Gene3D" id="3.30.450.40">
    <property type="match status" value="1"/>
</dbReference>
<dbReference type="SMART" id="SM00065">
    <property type="entry name" value="GAF"/>
    <property type="match status" value="1"/>
</dbReference>
<keyword evidence="3" id="KW-1185">Reference proteome</keyword>
<name>A0A222G7U5_9GAMM</name>
<dbReference type="SMART" id="SM00052">
    <property type="entry name" value="EAL"/>
    <property type="match status" value="1"/>
</dbReference>
<dbReference type="InterPro" id="IPR001633">
    <property type="entry name" value="EAL_dom"/>
</dbReference>
<proteinExistence type="predicted"/>
<dbReference type="CDD" id="cd01948">
    <property type="entry name" value="EAL"/>
    <property type="match status" value="1"/>
</dbReference>
<evidence type="ECO:0000313" key="2">
    <source>
        <dbReference type="EMBL" id="ASP47870.1"/>
    </source>
</evidence>
<protein>
    <recommendedName>
        <fullName evidence="1">EAL domain-containing protein</fullName>
    </recommendedName>
</protein>
<dbReference type="EMBL" id="CP020465">
    <property type="protein sequence ID" value="ASP47870.1"/>
    <property type="molecule type" value="Genomic_DNA"/>
</dbReference>
<reference evidence="2 3" key="1">
    <citation type="submission" date="2017-08" db="EMBL/GenBank/DDBJ databases">
        <title>Complete genome of Colwellia sp. NB097-1, a psychrophile bacterium ioslated from Bering Sea.</title>
        <authorList>
            <person name="Chen X."/>
        </authorList>
    </citation>
    <scope>NUCLEOTIDE SEQUENCE [LARGE SCALE GENOMIC DNA]</scope>
    <source>
        <strain evidence="2 3">NB097-1</strain>
    </source>
</reference>
<dbReference type="PROSITE" id="PS50883">
    <property type="entry name" value="EAL"/>
    <property type="match status" value="1"/>
</dbReference>
<dbReference type="SUPFAM" id="SSF55781">
    <property type="entry name" value="GAF domain-like"/>
    <property type="match status" value="1"/>
</dbReference>
<sequence length="436" mass="48747">MSQLFIDHIFDPNDDASISSKLSNFLALVRKHLGMEVAFISEFRRDELVFKIVDKDATNNTVKVGTASQIEETYCKKIADNKLKPITHDAKNNPITKVMQVTEALNIGSYLGVPITLSGGEVYGSFCCYKSHADNSLNDRDLAFLKLISEISTELIEKRIQFELLHKDAKAAIEHVINSNKIEMYFQSIFSLTTNKLSGFESQSRFFTEPYKTPDVWFNDATQLGLGESFEMLAIGSAIEYIDKFDEACYISINTSPEHILSGALAKMFEQVDCKRIVLEVTEHTQIIDYNAVREALKPLCDRGMRLAIDDAGAGFSSFKHILELEADIIKLDISLTQNINKERSKYLLAKALCGFAKAINCIILAEGIETQEELDTLRKLGVDKVQGYLIGRPAPFAEAIKYQTSTLSSSKENKITGTVNSGHLDKFEVKMTSVQ</sequence>
<dbReference type="Proteomes" id="UP000202259">
    <property type="component" value="Chromosome"/>
</dbReference>
<dbReference type="KEGG" id="cber:B5D82_08930"/>
<dbReference type="InterPro" id="IPR029016">
    <property type="entry name" value="GAF-like_dom_sf"/>
</dbReference>
<dbReference type="AlphaFoldDB" id="A0A222G7U5"/>
<dbReference type="GO" id="GO:0071111">
    <property type="term" value="F:cyclic-guanylate-specific phosphodiesterase activity"/>
    <property type="evidence" value="ECO:0007669"/>
    <property type="project" value="InterPro"/>
</dbReference>
<evidence type="ECO:0000259" key="1">
    <source>
        <dbReference type="PROSITE" id="PS50883"/>
    </source>
</evidence>
<dbReference type="InterPro" id="IPR003018">
    <property type="entry name" value="GAF"/>
</dbReference>
<dbReference type="Pfam" id="PF13185">
    <property type="entry name" value="GAF_2"/>
    <property type="match status" value="1"/>
</dbReference>
<dbReference type="InterPro" id="IPR050706">
    <property type="entry name" value="Cyclic-di-GMP_PDE-like"/>
</dbReference>
<dbReference type="Gene3D" id="3.20.20.450">
    <property type="entry name" value="EAL domain"/>
    <property type="match status" value="1"/>
</dbReference>